<dbReference type="Pfam" id="PF06985">
    <property type="entry name" value="HET"/>
    <property type="match status" value="1"/>
</dbReference>
<evidence type="ECO:0000259" key="2">
    <source>
        <dbReference type="Pfam" id="PF06985"/>
    </source>
</evidence>
<dbReference type="InterPro" id="IPR010730">
    <property type="entry name" value="HET"/>
</dbReference>
<comment type="caution">
    <text evidence="3">The sequence shown here is derived from an EMBL/GenBank/DDBJ whole genome shotgun (WGS) entry which is preliminary data.</text>
</comment>
<name>A0AAJ0DLM3_9PEZI</name>
<dbReference type="PANTHER" id="PTHR24148:SF64">
    <property type="entry name" value="HETEROKARYON INCOMPATIBILITY DOMAIN-CONTAINING PROTEIN"/>
    <property type="match status" value="1"/>
</dbReference>
<feature type="region of interest" description="Disordered" evidence="1">
    <location>
        <begin position="26"/>
        <end position="54"/>
    </location>
</feature>
<gene>
    <name evidence="3" type="ORF">LTR09_006404</name>
</gene>
<organism evidence="3 4">
    <name type="scientific">Extremus antarcticus</name>
    <dbReference type="NCBI Taxonomy" id="702011"/>
    <lineage>
        <taxon>Eukaryota</taxon>
        <taxon>Fungi</taxon>
        <taxon>Dikarya</taxon>
        <taxon>Ascomycota</taxon>
        <taxon>Pezizomycotina</taxon>
        <taxon>Dothideomycetes</taxon>
        <taxon>Dothideomycetidae</taxon>
        <taxon>Mycosphaerellales</taxon>
        <taxon>Extremaceae</taxon>
        <taxon>Extremus</taxon>
    </lineage>
</organism>
<dbReference type="PANTHER" id="PTHR24148">
    <property type="entry name" value="ANKYRIN REPEAT DOMAIN-CONTAINING PROTEIN 39 HOMOLOG-RELATED"/>
    <property type="match status" value="1"/>
</dbReference>
<proteinExistence type="predicted"/>
<evidence type="ECO:0000313" key="3">
    <source>
        <dbReference type="EMBL" id="KAK3052550.1"/>
    </source>
</evidence>
<dbReference type="InterPro" id="IPR052895">
    <property type="entry name" value="HetReg/Transcr_Mod"/>
</dbReference>
<protein>
    <recommendedName>
        <fullName evidence="2">Heterokaryon incompatibility domain-containing protein</fullName>
    </recommendedName>
</protein>
<dbReference type="Proteomes" id="UP001271007">
    <property type="component" value="Unassembled WGS sequence"/>
</dbReference>
<keyword evidence="4" id="KW-1185">Reference proteome</keyword>
<reference evidence="3" key="1">
    <citation type="submission" date="2023-04" db="EMBL/GenBank/DDBJ databases">
        <title>Black Yeasts Isolated from many extreme environments.</title>
        <authorList>
            <person name="Coleine C."/>
            <person name="Stajich J.E."/>
            <person name="Selbmann L."/>
        </authorList>
    </citation>
    <scope>NUCLEOTIDE SEQUENCE</scope>
    <source>
        <strain evidence="3">CCFEE 5312</strain>
    </source>
</reference>
<accession>A0AAJ0DLM3</accession>
<feature type="domain" description="Heterokaryon incompatibility" evidence="2">
    <location>
        <begin position="159"/>
        <end position="201"/>
    </location>
</feature>
<evidence type="ECO:0000313" key="4">
    <source>
        <dbReference type="Proteomes" id="UP001271007"/>
    </source>
</evidence>
<dbReference type="AlphaFoldDB" id="A0AAJ0DLM3"/>
<dbReference type="EMBL" id="JAWDJX010000020">
    <property type="protein sequence ID" value="KAK3052550.1"/>
    <property type="molecule type" value="Genomic_DNA"/>
</dbReference>
<evidence type="ECO:0000256" key="1">
    <source>
        <dbReference type="SAM" id="MobiDB-lite"/>
    </source>
</evidence>
<sequence>MASRRSRSPLSKALKVQSQHLNLKVIPAPTSEKRRSSRLARSLSQQPPKIGRGDFVEPRVLQKPALIDHILRLSARELAAAVAGQSVTRTFLRPNAYLCHKFPAHDDMYENSQPDTESIHQLLPAEGSIRLLDLQSGEGLATLRASLRIANVDDPRTKYEALSYTWGSSTKGHSIRINGSNHNTSITDNLYSALRRLRKNSRDPDAMGRRNMHRSDQAIKLGETNNFANLTFTETYKWGMLMVQLHSALRRTTPAWHTRVWVVQEAAYAQDLYLCFGSFRLQYSERLGASMQFAENLVLRTIMGQSQITKDLIRSLINFTGLPAGGNTLLGATKLVHGSLSATDPRDYIYGILSFIALERALAMGFDYSLTAEQVYAKATFMSLRYDGDCVILNFIETKTRNNQLPTWAVDFRAIDDAMIHRNDCFGERTQSGEHEAMHKLVLHEDSSITLDEDMRRFTLTTFWSDTVAAIRPRNGNSSANHDQEHLRFLVDSLTRFTSSAGAFDVEKVQKIAKQALAHSYSHTFKDEDSKSAFITINAWKRVLEELSHDEGPSWHMEQVTEMFDWASRTSNIVGTSTGLVGFAPLAAEVGDTVVMFPRVSHEESPFLVIRPTLDPAVFRYITGAYIHGPMFDVFWKQPYAPPWIAKEFIIE</sequence>